<evidence type="ECO:0000313" key="17">
    <source>
        <dbReference type="Proteomes" id="UP000254771"/>
    </source>
</evidence>
<dbReference type="EMBL" id="QFXE01000008">
    <property type="protein sequence ID" value="RDH86641.1"/>
    <property type="molecule type" value="Genomic_DNA"/>
</dbReference>
<evidence type="ECO:0000256" key="2">
    <source>
        <dbReference type="ARBA" id="ARBA00002933"/>
    </source>
</evidence>
<protein>
    <recommendedName>
        <fullName evidence="5 14">Adenine DNA glycosylase</fullName>
        <ecNumber evidence="4 14">3.2.2.31</ecNumber>
    </recommendedName>
</protein>
<evidence type="ECO:0000256" key="3">
    <source>
        <dbReference type="ARBA" id="ARBA00008343"/>
    </source>
</evidence>
<dbReference type="Pfam" id="PF00633">
    <property type="entry name" value="HHH"/>
    <property type="match status" value="1"/>
</dbReference>
<evidence type="ECO:0000256" key="7">
    <source>
        <dbReference type="ARBA" id="ARBA00022723"/>
    </source>
</evidence>
<evidence type="ECO:0000256" key="8">
    <source>
        <dbReference type="ARBA" id="ARBA00022763"/>
    </source>
</evidence>
<evidence type="ECO:0000256" key="10">
    <source>
        <dbReference type="ARBA" id="ARBA00023004"/>
    </source>
</evidence>
<keyword evidence="8 14" id="KW-0227">DNA damage</keyword>
<dbReference type="NCBIfam" id="TIGR01084">
    <property type="entry name" value="mutY"/>
    <property type="match status" value="1"/>
</dbReference>
<evidence type="ECO:0000313" key="16">
    <source>
        <dbReference type="EMBL" id="RDH86641.1"/>
    </source>
</evidence>
<dbReference type="GO" id="GO:0000701">
    <property type="term" value="F:purine-specific mismatch base pair DNA N-glycosylase activity"/>
    <property type="evidence" value="ECO:0007669"/>
    <property type="project" value="UniProtKB-EC"/>
</dbReference>
<dbReference type="InterPro" id="IPR015797">
    <property type="entry name" value="NUDIX_hydrolase-like_dom_sf"/>
</dbReference>
<evidence type="ECO:0000259" key="15">
    <source>
        <dbReference type="SMART" id="SM00478"/>
    </source>
</evidence>
<dbReference type="GO" id="GO:0034039">
    <property type="term" value="F:8-oxo-7,8-dihydroguanine DNA N-glycosylase activity"/>
    <property type="evidence" value="ECO:0007669"/>
    <property type="project" value="TreeGrafter"/>
</dbReference>
<dbReference type="PANTHER" id="PTHR42944:SF1">
    <property type="entry name" value="ADENINE DNA GLYCOSYLASE"/>
    <property type="match status" value="1"/>
</dbReference>
<dbReference type="GO" id="GO:0035485">
    <property type="term" value="F:adenine/guanine mispair binding"/>
    <property type="evidence" value="ECO:0007669"/>
    <property type="project" value="TreeGrafter"/>
</dbReference>
<dbReference type="InterPro" id="IPR044298">
    <property type="entry name" value="MIG/MutY"/>
</dbReference>
<dbReference type="InterPro" id="IPR011257">
    <property type="entry name" value="DNA_glycosylase"/>
</dbReference>
<gene>
    <name evidence="16" type="ORF">DIZ78_06975</name>
</gene>
<dbReference type="Proteomes" id="UP000254771">
    <property type="component" value="Unassembled WGS sequence"/>
</dbReference>
<keyword evidence="17" id="KW-1185">Reference proteome</keyword>
<dbReference type="PANTHER" id="PTHR42944">
    <property type="entry name" value="ADENINE DNA GLYCOSYLASE"/>
    <property type="match status" value="1"/>
</dbReference>
<dbReference type="AlphaFoldDB" id="A0A370DR64"/>
<comment type="function">
    <text evidence="2">Adenine glycosylase active on G-A mispairs. MutY also corrects error-prone DNA synthesis past GO lesions which are due to the oxidatively damaged form of guanine: 7,8-dihydro-8-oxoguanine (8-oxo-dGTP).</text>
</comment>
<dbReference type="EC" id="3.2.2.31" evidence="4 14"/>
<organism evidence="16 17">
    <name type="scientific">endosymbiont of Escarpia spicata</name>
    <dbReference type="NCBI Taxonomy" id="2200908"/>
    <lineage>
        <taxon>Bacteria</taxon>
        <taxon>Pseudomonadati</taxon>
        <taxon>Pseudomonadota</taxon>
        <taxon>Gammaproteobacteria</taxon>
        <taxon>sulfur-oxidizing symbionts</taxon>
    </lineage>
</organism>
<evidence type="ECO:0000256" key="12">
    <source>
        <dbReference type="ARBA" id="ARBA00023204"/>
    </source>
</evidence>
<evidence type="ECO:0000256" key="14">
    <source>
        <dbReference type="RuleBase" id="RU365096"/>
    </source>
</evidence>
<evidence type="ECO:0000256" key="4">
    <source>
        <dbReference type="ARBA" id="ARBA00012045"/>
    </source>
</evidence>
<comment type="caution">
    <text evidence="16">The sequence shown here is derived from an EMBL/GenBank/DDBJ whole genome shotgun (WGS) entry which is preliminary data.</text>
</comment>
<comment type="catalytic activity">
    <reaction evidence="1 14">
        <text>Hydrolyzes free adenine bases from 7,8-dihydro-8-oxoguanine:adenine mismatched double-stranded DNA, leaving an apurinic site.</text>
        <dbReference type="EC" id="3.2.2.31"/>
    </reaction>
</comment>
<accession>A0A370DR64</accession>
<dbReference type="GO" id="GO:0051539">
    <property type="term" value="F:4 iron, 4 sulfur cluster binding"/>
    <property type="evidence" value="ECO:0007669"/>
    <property type="project" value="UniProtKB-UniRule"/>
</dbReference>
<dbReference type="SUPFAM" id="SSF48150">
    <property type="entry name" value="DNA-glycosylase"/>
    <property type="match status" value="1"/>
</dbReference>
<comment type="cofactor">
    <cofactor evidence="14">
        <name>[4Fe-4S] cluster</name>
        <dbReference type="ChEBI" id="CHEBI:49883"/>
    </cofactor>
    <text evidence="14">Binds 1 [4Fe-4S] cluster.</text>
</comment>
<dbReference type="InterPro" id="IPR003265">
    <property type="entry name" value="HhH-GPD_domain"/>
</dbReference>
<reference evidence="16 17" key="1">
    <citation type="journal article" date="2018" name="ISME J.">
        <title>Endosymbiont genomes yield clues of tubeworm success.</title>
        <authorList>
            <person name="Li Y."/>
            <person name="Liles M.R."/>
            <person name="Halanych K.M."/>
        </authorList>
    </citation>
    <scope>NUCLEOTIDE SEQUENCE [LARGE SCALE GENOMIC DNA]</scope>
    <source>
        <strain evidence="16">A1462</strain>
    </source>
</reference>
<dbReference type="CDD" id="cd03431">
    <property type="entry name" value="NUDIX_DNA_Glycosylase_C-MutY"/>
    <property type="match status" value="1"/>
</dbReference>
<keyword evidence="6" id="KW-0004">4Fe-4S</keyword>
<sequence>MHARKFSQAILEWFDQFGRKDLPWQRDVDPYRIWVSEIMLQQTQVATVIPYFERFIASFPDVVQLANATQDAVLHHWSGLGYYARARNLHKAAAVIRDSYTGQFPEDIDQVESLPGIGRSTAGAILSLALGQSHPILDGNVKRVLARCFKVEGWPGKSAVARELWHLSETYTPEKRVAAYNQAMMDLGATVCRRGQPDCAVCPLSRLCMANASGNQRAFPSPRPKRALPVKQAQMLVVQNGEGAVLLERRPPVGIWGGLWSFPECPASREPSAWCREHFAIKAGVLREMPLRRHTFTHFHLDITPLRMYANNPSNAVLDAGDRIWYKTPDSSGLGLAAPVSRIINELEKCSTVGSVG</sequence>
<dbReference type="NCBIfam" id="NF008132">
    <property type="entry name" value="PRK10880.1"/>
    <property type="match status" value="1"/>
</dbReference>
<dbReference type="CDD" id="cd00056">
    <property type="entry name" value="ENDO3c"/>
    <property type="match status" value="1"/>
</dbReference>
<keyword evidence="12" id="KW-0234">DNA repair</keyword>
<dbReference type="SMART" id="SM00478">
    <property type="entry name" value="ENDO3c"/>
    <property type="match status" value="1"/>
</dbReference>
<keyword evidence="9" id="KW-0378">Hydrolase</keyword>
<dbReference type="GO" id="GO:0032357">
    <property type="term" value="F:oxidized purine DNA binding"/>
    <property type="evidence" value="ECO:0007669"/>
    <property type="project" value="TreeGrafter"/>
</dbReference>
<dbReference type="GO" id="GO:0006298">
    <property type="term" value="P:mismatch repair"/>
    <property type="evidence" value="ECO:0007669"/>
    <property type="project" value="TreeGrafter"/>
</dbReference>
<dbReference type="GO" id="GO:0046872">
    <property type="term" value="F:metal ion binding"/>
    <property type="evidence" value="ECO:0007669"/>
    <property type="project" value="UniProtKB-UniRule"/>
</dbReference>
<dbReference type="FunFam" id="1.10.340.30:FF:000002">
    <property type="entry name" value="Adenine DNA glycosylase"/>
    <property type="match status" value="1"/>
</dbReference>
<dbReference type="PROSITE" id="PS01155">
    <property type="entry name" value="ENDONUCLEASE_III_2"/>
    <property type="match status" value="1"/>
</dbReference>
<dbReference type="InterPro" id="IPR023170">
    <property type="entry name" value="HhH_base_excis_C"/>
</dbReference>
<comment type="similarity">
    <text evidence="3 14">Belongs to the Nth/MutY family.</text>
</comment>
<name>A0A370DR64_9GAMM</name>
<dbReference type="SUPFAM" id="SSF55811">
    <property type="entry name" value="Nudix"/>
    <property type="match status" value="1"/>
</dbReference>
<evidence type="ECO:0000256" key="5">
    <source>
        <dbReference type="ARBA" id="ARBA00022023"/>
    </source>
</evidence>
<keyword evidence="10 14" id="KW-0408">Iron</keyword>
<dbReference type="InterPro" id="IPR029119">
    <property type="entry name" value="MutY_C"/>
</dbReference>
<dbReference type="InterPro" id="IPR004036">
    <property type="entry name" value="Endonuclease-III-like_CS2"/>
</dbReference>
<dbReference type="Gene3D" id="1.10.340.30">
    <property type="entry name" value="Hypothetical protein, domain 2"/>
    <property type="match status" value="1"/>
</dbReference>
<evidence type="ECO:0000256" key="13">
    <source>
        <dbReference type="ARBA" id="ARBA00023295"/>
    </source>
</evidence>
<dbReference type="Pfam" id="PF00730">
    <property type="entry name" value="HhH-GPD"/>
    <property type="match status" value="1"/>
</dbReference>
<dbReference type="Pfam" id="PF14815">
    <property type="entry name" value="NUDIX_4"/>
    <property type="match status" value="1"/>
</dbReference>
<evidence type="ECO:0000256" key="11">
    <source>
        <dbReference type="ARBA" id="ARBA00023014"/>
    </source>
</evidence>
<keyword evidence="11" id="KW-0411">Iron-sulfur</keyword>
<dbReference type="Gene3D" id="1.10.1670.10">
    <property type="entry name" value="Helix-hairpin-Helix base-excision DNA repair enzymes (C-terminal)"/>
    <property type="match status" value="1"/>
</dbReference>
<dbReference type="InterPro" id="IPR005760">
    <property type="entry name" value="A/G_AdeGlyc_MutY"/>
</dbReference>
<evidence type="ECO:0000256" key="9">
    <source>
        <dbReference type="ARBA" id="ARBA00022801"/>
    </source>
</evidence>
<dbReference type="GO" id="GO:0006284">
    <property type="term" value="P:base-excision repair"/>
    <property type="evidence" value="ECO:0007669"/>
    <property type="project" value="UniProtKB-UniRule"/>
</dbReference>
<keyword evidence="7" id="KW-0479">Metal-binding</keyword>
<evidence type="ECO:0000256" key="6">
    <source>
        <dbReference type="ARBA" id="ARBA00022485"/>
    </source>
</evidence>
<feature type="domain" description="HhH-GPD" evidence="15">
    <location>
        <begin position="39"/>
        <end position="190"/>
    </location>
</feature>
<dbReference type="InterPro" id="IPR000445">
    <property type="entry name" value="HhH_motif"/>
</dbReference>
<dbReference type="Gene3D" id="3.90.79.10">
    <property type="entry name" value="Nucleoside Triphosphate Pyrophosphohydrolase"/>
    <property type="match status" value="1"/>
</dbReference>
<proteinExistence type="inferred from homology"/>
<keyword evidence="13 14" id="KW-0326">Glycosidase</keyword>
<evidence type="ECO:0000256" key="1">
    <source>
        <dbReference type="ARBA" id="ARBA00000843"/>
    </source>
</evidence>